<evidence type="ECO:0000313" key="1">
    <source>
        <dbReference type="EMBL" id="KAK6160494.1"/>
    </source>
</evidence>
<comment type="caution">
    <text evidence="1">The sequence shown here is derived from an EMBL/GenBank/DDBJ whole genome shotgun (WGS) entry which is preliminary data.</text>
</comment>
<evidence type="ECO:0008006" key="3">
    <source>
        <dbReference type="Google" id="ProtNLM"/>
    </source>
</evidence>
<sequence>MGVLCASLSIRPMMIERIKQAQYCDDKLTGIAEKVKQENSTSFVLNDDGSLTINNRLCVRDVDGLRHEIMEEAHTAPYAMHPGTRKNDAVWVIVDRLTKSAHFLPFRCGSTLENQKTICKDEYIALMEFAYNNQHHSSIGMAPYEALYGRKCRNPVCWDEEGIRLLEGPDLIQDTVEKVKIVKSRLKAAQDRQKSYIDQHRREMEYEVGEKVFLRVSPWKGILVIWKER</sequence>
<dbReference type="Proteomes" id="UP001318860">
    <property type="component" value="Unassembled WGS sequence"/>
</dbReference>
<gene>
    <name evidence="1" type="ORF">DH2020_003875</name>
</gene>
<dbReference type="EMBL" id="JABTTQ020000003">
    <property type="protein sequence ID" value="KAK6160494.1"/>
    <property type="molecule type" value="Genomic_DNA"/>
</dbReference>
<dbReference type="PANTHER" id="PTHR45835:SF99">
    <property type="entry name" value="CHROMO DOMAIN-CONTAINING PROTEIN-RELATED"/>
    <property type="match status" value="1"/>
</dbReference>
<accession>A0ABR0XN24</accession>
<keyword evidence="2" id="KW-1185">Reference proteome</keyword>
<protein>
    <recommendedName>
        <fullName evidence="3">Retrotransposon protein, putative, Ty3-gypsy subclass</fullName>
    </recommendedName>
</protein>
<reference evidence="1 2" key="1">
    <citation type="journal article" date="2021" name="Comput. Struct. Biotechnol. J.">
        <title>De novo genome assembly of the potent medicinal plant Rehmannia glutinosa using nanopore technology.</title>
        <authorList>
            <person name="Ma L."/>
            <person name="Dong C."/>
            <person name="Song C."/>
            <person name="Wang X."/>
            <person name="Zheng X."/>
            <person name="Niu Y."/>
            <person name="Chen S."/>
            <person name="Feng W."/>
        </authorList>
    </citation>
    <scope>NUCLEOTIDE SEQUENCE [LARGE SCALE GENOMIC DNA]</scope>
    <source>
        <strain evidence="1">DH-2019</strain>
    </source>
</reference>
<organism evidence="1 2">
    <name type="scientific">Rehmannia glutinosa</name>
    <name type="common">Chinese foxglove</name>
    <dbReference type="NCBI Taxonomy" id="99300"/>
    <lineage>
        <taxon>Eukaryota</taxon>
        <taxon>Viridiplantae</taxon>
        <taxon>Streptophyta</taxon>
        <taxon>Embryophyta</taxon>
        <taxon>Tracheophyta</taxon>
        <taxon>Spermatophyta</taxon>
        <taxon>Magnoliopsida</taxon>
        <taxon>eudicotyledons</taxon>
        <taxon>Gunneridae</taxon>
        <taxon>Pentapetalae</taxon>
        <taxon>asterids</taxon>
        <taxon>lamiids</taxon>
        <taxon>Lamiales</taxon>
        <taxon>Orobanchaceae</taxon>
        <taxon>Rehmannieae</taxon>
        <taxon>Rehmannia</taxon>
    </lineage>
</organism>
<name>A0ABR0XN24_REHGL</name>
<evidence type="ECO:0000313" key="2">
    <source>
        <dbReference type="Proteomes" id="UP001318860"/>
    </source>
</evidence>
<dbReference type="PANTHER" id="PTHR45835">
    <property type="entry name" value="YALI0A06105P"/>
    <property type="match status" value="1"/>
</dbReference>
<dbReference type="Gene3D" id="3.30.420.10">
    <property type="entry name" value="Ribonuclease H-like superfamily/Ribonuclease H"/>
    <property type="match status" value="1"/>
</dbReference>
<dbReference type="InterPro" id="IPR036397">
    <property type="entry name" value="RNaseH_sf"/>
</dbReference>
<proteinExistence type="predicted"/>